<evidence type="ECO:0000313" key="2">
    <source>
        <dbReference type="Proteomes" id="UP000299102"/>
    </source>
</evidence>
<proteinExistence type="predicted"/>
<reference evidence="1 2" key="1">
    <citation type="journal article" date="2019" name="Commun. Biol.">
        <title>The bagworm genome reveals a unique fibroin gene that provides high tensile strength.</title>
        <authorList>
            <person name="Kono N."/>
            <person name="Nakamura H."/>
            <person name="Ohtoshi R."/>
            <person name="Tomita M."/>
            <person name="Numata K."/>
            <person name="Arakawa K."/>
        </authorList>
    </citation>
    <scope>NUCLEOTIDE SEQUENCE [LARGE SCALE GENOMIC DNA]</scope>
</reference>
<dbReference type="AlphaFoldDB" id="A0A4C1XAP6"/>
<comment type="caution">
    <text evidence="1">The sequence shown here is derived from an EMBL/GenBank/DDBJ whole genome shotgun (WGS) entry which is preliminary data.</text>
</comment>
<keyword evidence="2" id="KW-1185">Reference proteome</keyword>
<organism evidence="1 2">
    <name type="scientific">Eumeta variegata</name>
    <name type="common">Bagworm moth</name>
    <name type="synonym">Eumeta japonica</name>
    <dbReference type="NCBI Taxonomy" id="151549"/>
    <lineage>
        <taxon>Eukaryota</taxon>
        <taxon>Metazoa</taxon>
        <taxon>Ecdysozoa</taxon>
        <taxon>Arthropoda</taxon>
        <taxon>Hexapoda</taxon>
        <taxon>Insecta</taxon>
        <taxon>Pterygota</taxon>
        <taxon>Neoptera</taxon>
        <taxon>Endopterygota</taxon>
        <taxon>Lepidoptera</taxon>
        <taxon>Glossata</taxon>
        <taxon>Ditrysia</taxon>
        <taxon>Tineoidea</taxon>
        <taxon>Psychidae</taxon>
        <taxon>Oiketicinae</taxon>
        <taxon>Eumeta</taxon>
    </lineage>
</organism>
<evidence type="ECO:0000313" key="1">
    <source>
        <dbReference type="EMBL" id="GBP60253.1"/>
    </source>
</evidence>
<sequence>MVFLRIKETFFFVCEVVYSVISNRLGADGRYKGDSRSTASRRNATENCEARAEYTSEALHHFCPHRKNPYSVALMGKDPRCGLTRR</sequence>
<accession>A0A4C1XAP6</accession>
<dbReference type="Proteomes" id="UP000299102">
    <property type="component" value="Unassembled WGS sequence"/>
</dbReference>
<protein>
    <submittedName>
        <fullName evidence="1">Uncharacterized protein</fullName>
    </submittedName>
</protein>
<gene>
    <name evidence="1" type="ORF">EVAR_14015_1</name>
</gene>
<name>A0A4C1XAP6_EUMVA</name>
<dbReference type="EMBL" id="BGZK01000783">
    <property type="protein sequence ID" value="GBP60253.1"/>
    <property type="molecule type" value="Genomic_DNA"/>
</dbReference>